<sequence length="115" mass="12995">MAQRYQVFTQRGTAKPKFSAPWYWAASLYGWSSRDGMTAVAGWCSLRDLGVCASSTRRPRDRTTVAALLPGLHHERTFINDVTEHCFVVRKGIVIDRANAHPRTVVRNYIELASN</sequence>
<comment type="caution">
    <text evidence="1">The sequence shown here is derived from an EMBL/GenBank/DDBJ whole genome shotgun (WGS) entry which is preliminary data.</text>
</comment>
<dbReference type="RefSeq" id="WP_174956802.1">
    <property type="nucleotide sequence ID" value="NZ_JAENHZ010000008.1"/>
</dbReference>
<dbReference type="AlphaFoldDB" id="A0AAP1YB52"/>
<organism evidence="1 3">
    <name type="scientific">Burkholderia contaminans</name>
    <dbReference type="NCBI Taxonomy" id="488447"/>
    <lineage>
        <taxon>Bacteria</taxon>
        <taxon>Pseudomonadati</taxon>
        <taxon>Pseudomonadota</taxon>
        <taxon>Betaproteobacteria</taxon>
        <taxon>Burkholderiales</taxon>
        <taxon>Burkholderiaceae</taxon>
        <taxon>Burkholderia</taxon>
        <taxon>Burkholderia cepacia complex</taxon>
    </lineage>
</organism>
<protein>
    <submittedName>
        <fullName evidence="1">Uncharacterized protein</fullName>
    </submittedName>
</protein>
<evidence type="ECO:0000313" key="3">
    <source>
        <dbReference type="Proteomes" id="UP000611459"/>
    </source>
</evidence>
<reference evidence="2 4" key="2">
    <citation type="submission" date="2021-03" db="EMBL/GenBank/DDBJ databases">
        <title>Clinical course, treatment and visual outcome of an outbreak of Burkholderia contaminans endophthalmitis following cataract surgery.</title>
        <authorList>
            <person name="Lind C."/>
            <person name="Olsen K."/>
            <person name="Angelsen N.K."/>
            <person name="Krefting E.A."/>
            <person name="Fossen K."/>
            <person name="Gravningen K."/>
            <person name="Depoorter E."/>
            <person name="Vandamme P."/>
            <person name="Bertelsen G."/>
        </authorList>
    </citation>
    <scope>NUCLEOTIDE SEQUENCE [LARGE SCALE GENOMIC DNA]</scope>
    <source>
        <strain evidence="2 4">51242556</strain>
    </source>
</reference>
<gene>
    <name evidence="2" type="ORF">J4M89_25830</name>
    <name evidence="1" type="ORF">JIN94_18995</name>
</gene>
<name>A0AAP1YB52_9BURK</name>
<evidence type="ECO:0000313" key="2">
    <source>
        <dbReference type="EMBL" id="MBO1832812.1"/>
    </source>
</evidence>
<keyword evidence="4" id="KW-1185">Reference proteome</keyword>
<dbReference type="EMBL" id="JAGEMX010000009">
    <property type="protein sequence ID" value="MBO1832812.1"/>
    <property type="molecule type" value="Genomic_DNA"/>
</dbReference>
<dbReference type="Proteomes" id="UP000611459">
    <property type="component" value="Unassembled WGS sequence"/>
</dbReference>
<evidence type="ECO:0000313" key="1">
    <source>
        <dbReference type="EMBL" id="MBK1931977.1"/>
    </source>
</evidence>
<reference evidence="1" key="1">
    <citation type="submission" date="2021-01" db="EMBL/GenBank/DDBJ databases">
        <title>Outbreak of Burkholderia contaminns endophthalmitis traced to a clinical ventilation system.</title>
        <authorList>
            <person name="Lipuma J."/>
            <person name="Spilker T."/>
            <person name="Kratholm J."/>
        </authorList>
    </citation>
    <scope>NUCLEOTIDE SEQUENCE</scope>
    <source>
        <strain evidence="1">HI4954</strain>
    </source>
</reference>
<dbReference type="EMBL" id="JAENIB010000007">
    <property type="protein sequence ID" value="MBK1931977.1"/>
    <property type="molecule type" value="Genomic_DNA"/>
</dbReference>
<accession>A0AAP1YB52</accession>
<evidence type="ECO:0000313" key="4">
    <source>
        <dbReference type="Proteomes" id="UP000664048"/>
    </source>
</evidence>
<dbReference type="Proteomes" id="UP000664048">
    <property type="component" value="Unassembled WGS sequence"/>
</dbReference>
<proteinExistence type="predicted"/>